<dbReference type="Proteomes" id="UP000317663">
    <property type="component" value="Unassembled WGS sequence"/>
</dbReference>
<dbReference type="Gene3D" id="1.10.443.10">
    <property type="entry name" value="Intergrase catalytic core"/>
    <property type="match status" value="1"/>
</dbReference>
<dbReference type="CDD" id="cd00801">
    <property type="entry name" value="INT_P4_C"/>
    <property type="match status" value="1"/>
</dbReference>
<keyword evidence="3" id="KW-0238">DNA-binding</keyword>
<evidence type="ECO:0000313" key="6">
    <source>
        <dbReference type="EMBL" id="TPG62592.1"/>
    </source>
</evidence>
<dbReference type="PANTHER" id="PTHR30629">
    <property type="entry name" value="PROPHAGE INTEGRASE"/>
    <property type="match status" value="1"/>
</dbReference>
<dbReference type="PROSITE" id="PS51898">
    <property type="entry name" value="TYR_RECOMBINASE"/>
    <property type="match status" value="1"/>
</dbReference>
<gene>
    <name evidence="6" type="ORF">EAH77_08880</name>
</gene>
<reference evidence="6 7" key="1">
    <citation type="journal article" date="2019" name="Environ. Microbiol.">
        <title>Species interactions and distinct microbial communities in high Arctic permafrost affected cryosols are associated with the CH4 and CO2 gas fluxes.</title>
        <authorList>
            <person name="Altshuler I."/>
            <person name="Hamel J."/>
            <person name="Turney S."/>
            <person name="Magnuson E."/>
            <person name="Levesque R."/>
            <person name="Greer C."/>
            <person name="Whyte L.G."/>
        </authorList>
    </citation>
    <scope>NUCLEOTIDE SEQUENCE [LARGE SCALE GENOMIC DNA]</scope>
    <source>
        <strain evidence="6 7">E4</strain>
    </source>
</reference>
<dbReference type="GO" id="GO:0003677">
    <property type="term" value="F:DNA binding"/>
    <property type="evidence" value="ECO:0007669"/>
    <property type="project" value="UniProtKB-KW"/>
</dbReference>
<dbReference type="InterPro" id="IPR050808">
    <property type="entry name" value="Phage_Integrase"/>
</dbReference>
<protein>
    <submittedName>
        <fullName evidence="6">Site-specific integrase</fullName>
    </submittedName>
</protein>
<evidence type="ECO:0000256" key="2">
    <source>
        <dbReference type="ARBA" id="ARBA00022908"/>
    </source>
</evidence>
<feature type="domain" description="Tyr recombinase" evidence="5">
    <location>
        <begin position="199"/>
        <end position="379"/>
    </location>
</feature>
<dbReference type="Pfam" id="PF00589">
    <property type="entry name" value="Phage_integrase"/>
    <property type="match status" value="1"/>
</dbReference>
<dbReference type="Gene3D" id="1.10.150.130">
    <property type="match status" value="1"/>
</dbReference>
<proteinExistence type="inferred from homology"/>
<dbReference type="GO" id="GO:0006310">
    <property type="term" value="P:DNA recombination"/>
    <property type="evidence" value="ECO:0007669"/>
    <property type="project" value="UniProtKB-KW"/>
</dbReference>
<sequence length="396" mass="46177">MLTDTKLRKSLGKRRDKVEVISDAQGLNVRLSVSGGITFFYRYRWEDKPVQLSIGDYPSITLSQARERRQQFRAWLTEGYDPRRQVKLEKQQKTEALTVEEAFTYWETYYCKPEGIVKIKVNRQNFDNHVKPVLGNMIVNQTTKLHWLSLFDQMGRRVVTGNVLGLMQRAFRFCSNRDVIDFNPIESLKRSDVGLTAAMKDRKLSDDEIRVLWNALDGMPPSQQLVIRFLLLTGCRSTEIRTAKWEWFDYKEKTWTVPASEYKTGRTVRRALPDSVIFLLEEHQKWSMTNHVLTPPHFKNREDKPPSQPRVAAYSAQVISKTGMKNWSLHDLRRTVATRLSELGAPPHVIEKLLGHQMGGVMARYNLHDYLADQHQWLTVWLEHLEKVVGRPLTPR</sequence>
<evidence type="ECO:0000256" key="3">
    <source>
        <dbReference type="ARBA" id="ARBA00023125"/>
    </source>
</evidence>
<keyword evidence="2" id="KW-0229">DNA integration</keyword>
<evidence type="ECO:0000256" key="1">
    <source>
        <dbReference type="ARBA" id="ARBA00008857"/>
    </source>
</evidence>
<dbReference type="InterPro" id="IPR025166">
    <property type="entry name" value="Integrase_DNA_bind_dom"/>
</dbReference>
<accession>A0A502GM48</accession>
<comment type="caution">
    <text evidence="6">The sequence shown here is derived from an EMBL/GenBank/DDBJ whole genome shotgun (WGS) entry which is preliminary data.</text>
</comment>
<dbReference type="InterPro" id="IPR002104">
    <property type="entry name" value="Integrase_catalytic"/>
</dbReference>
<dbReference type="RefSeq" id="WP_140471774.1">
    <property type="nucleotide sequence ID" value="NZ_RCZD01000004.1"/>
</dbReference>
<keyword evidence="7" id="KW-1185">Reference proteome</keyword>
<organism evidence="6 7">
    <name type="scientific">Ewingella americana</name>
    <dbReference type="NCBI Taxonomy" id="41202"/>
    <lineage>
        <taxon>Bacteria</taxon>
        <taxon>Pseudomonadati</taxon>
        <taxon>Pseudomonadota</taxon>
        <taxon>Gammaproteobacteria</taxon>
        <taxon>Enterobacterales</taxon>
        <taxon>Yersiniaceae</taxon>
        <taxon>Ewingella</taxon>
    </lineage>
</organism>
<dbReference type="Gene3D" id="3.30.160.390">
    <property type="entry name" value="Integrase, DNA-binding domain"/>
    <property type="match status" value="1"/>
</dbReference>
<evidence type="ECO:0000313" key="7">
    <source>
        <dbReference type="Proteomes" id="UP000317663"/>
    </source>
</evidence>
<keyword evidence="4" id="KW-0233">DNA recombination</keyword>
<dbReference type="InterPro" id="IPR010998">
    <property type="entry name" value="Integrase_recombinase_N"/>
</dbReference>
<dbReference type="EMBL" id="RCZD01000004">
    <property type="protein sequence ID" value="TPG62592.1"/>
    <property type="molecule type" value="Genomic_DNA"/>
</dbReference>
<dbReference type="GO" id="GO:0015074">
    <property type="term" value="P:DNA integration"/>
    <property type="evidence" value="ECO:0007669"/>
    <property type="project" value="UniProtKB-KW"/>
</dbReference>
<evidence type="ECO:0000256" key="4">
    <source>
        <dbReference type="ARBA" id="ARBA00023172"/>
    </source>
</evidence>
<dbReference type="InterPro" id="IPR011010">
    <property type="entry name" value="DNA_brk_join_enz"/>
</dbReference>
<dbReference type="AlphaFoldDB" id="A0A502GM48"/>
<dbReference type="OrthoDB" id="5589990at2"/>
<dbReference type="Pfam" id="PF13356">
    <property type="entry name" value="Arm-DNA-bind_3"/>
    <property type="match status" value="1"/>
</dbReference>
<evidence type="ECO:0000259" key="5">
    <source>
        <dbReference type="PROSITE" id="PS51898"/>
    </source>
</evidence>
<dbReference type="PANTHER" id="PTHR30629:SF2">
    <property type="entry name" value="PROPHAGE INTEGRASE INTS-RELATED"/>
    <property type="match status" value="1"/>
</dbReference>
<dbReference type="InterPro" id="IPR013762">
    <property type="entry name" value="Integrase-like_cat_sf"/>
</dbReference>
<dbReference type="InterPro" id="IPR038488">
    <property type="entry name" value="Integrase_DNA-bd_sf"/>
</dbReference>
<name>A0A502GM48_9GAMM</name>
<dbReference type="SUPFAM" id="SSF56349">
    <property type="entry name" value="DNA breaking-rejoining enzymes"/>
    <property type="match status" value="1"/>
</dbReference>
<comment type="similarity">
    <text evidence="1">Belongs to the 'phage' integrase family.</text>
</comment>